<sequence length="261" mass="31127">MALSNLNQFLKTFFTTHECRILSREEGVFTVQLTEEMDKALMNRPFYWHYMKKMGKTGDPMQLTFITNSEKREYKGEWIHFGSPRLQQIIHHLKEKERYTKLYQKDISAQNKALYPWLVTNIKISYIGKQMKEELFSIGLNLVNGMMRTKMMDLLKNISLQMTIPDYCYSISPIIMPKSGYKRIENVLKQYIQDQNHQWAEESLRTLDSELKLLHHFYKDNQDENEEQLLKEEMDLKNRYQPTIKLQVVNGGIFYLSKSLT</sequence>
<organism evidence="1 2">
    <name type="scientific">Cerasibacillus terrae</name>
    <dbReference type="NCBI Taxonomy" id="2498845"/>
    <lineage>
        <taxon>Bacteria</taxon>
        <taxon>Bacillati</taxon>
        <taxon>Bacillota</taxon>
        <taxon>Bacilli</taxon>
        <taxon>Bacillales</taxon>
        <taxon>Bacillaceae</taxon>
        <taxon>Cerasibacillus</taxon>
    </lineage>
</organism>
<protein>
    <submittedName>
        <fullName evidence="1">Uncharacterized protein</fullName>
    </submittedName>
</protein>
<accession>A0A5C8P2Z1</accession>
<dbReference type="EMBL" id="VDUW01000001">
    <property type="protein sequence ID" value="TXL67961.1"/>
    <property type="molecule type" value="Genomic_DNA"/>
</dbReference>
<name>A0A5C8P2Z1_9BACI</name>
<keyword evidence="2" id="KW-1185">Reference proteome</keyword>
<dbReference type="AlphaFoldDB" id="A0A5C8P2Z1"/>
<proteinExistence type="predicted"/>
<evidence type="ECO:0000313" key="1">
    <source>
        <dbReference type="EMBL" id="TXL67961.1"/>
    </source>
</evidence>
<dbReference type="Proteomes" id="UP000321574">
    <property type="component" value="Unassembled WGS sequence"/>
</dbReference>
<evidence type="ECO:0000313" key="2">
    <source>
        <dbReference type="Proteomes" id="UP000321574"/>
    </source>
</evidence>
<dbReference type="RefSeq" id="WP_147665698.1">
    <property type="nucleotide sequence ID" value="NZ_VDUW01000001.1"/>
</dbReference>
<reference evidence="1 2" key="1">
    <citation type="submission" date="2019-06" db="EMBL/GenBank/DDBJ databases">
        <title>Cerasibacillus sp. nov., isolated from maize field.</title>
        <authorList>
            <person name="Lin S.-Y."/>
            <person name="Tsai C.-F."/>
            <person name="Young C.-C."/>
        </authorList>
    </citation>
    <scope>NUCLEOTIDE SEQUENCE [LARGE SCALE GENOMIC DNA]</scope>
    <source>
        <strain evidence="1 2">CC-CFT480</strain>
    </source>
</reference>
<dbReference type="OrthoDB" id="2433584at2"/>
<dbReference type="InterPro" id="IPR024562">
    <property type="entry name" value="YqhG"/>
</dbReference>
<dbReference type="Pfam" id="PF11079">
    <property type="entry name" value="YqhG"/>
    <property type="match status" value="1"/>
</dbReference>
<comment type="caution">
    <text evidence="1">The sequence shown here is derived from an EMBL/GenBank/DDBJ whole genome shotgun (WGS) entry which is preliminary data.</text>
</comment>
<gene>
    <name evidence="1" type="ORF">FHP05_02765</name>
</gene>